<dbReference type="GO" id="GO:0019695">
    <property type="term" value="P:choline metabolic process"/>
    <property type="evidence" value="ECO:0007669"/>
    <property type="project" value="TreeGrafter"/>
</dbReference>
<keyword evidence="4" id="KW-1015">Disulfide bond</keyword>
<dbReference type="GO" id="GO:0005615">
    <property type="term" value="C:extracellular space"/>
    <property type="evidence" value="ECO:0007669"/>
    <property type="project" value="TreeGrafter"/>
</dbReference>
<dbReference type="PROSITE" id="PS00941">
    <property type="entry name" value="CARBOXYLESTERASE_B_2"/>
    <property type="match status" value="1"/>
</dbReference>
<dbReference type="OMA" id="TCSVNEM"/>
<dbReference type="Pfam" id="PF00135">
    <property type="entry name" value="COesterase"/>
    <property type="match status" value="1"/>
</dbReference>
<feature type="signal peptide" evidence="6">
    <location>
        <begin position="1"/>
        <end position="33"/>
    </location>
</feature>
<evidence type="ECO:0000313" key="8">
    <source>
        <dbReference type="EMBL" id="ELU02276.1"/>
    </source>
</evidence>
<reference evidence="10" key="1">
    <citation type="submission" date="2012-12" db="EMBL/GenBank/DDBJ databases">
        <authorList>
            <person name="Hellsten U."/>
            <person name="Grimwood J."/>
            <person name="Chapman J.A."/>
            <person name="Shapiro H."/>
            <person name="Aerts A."/>
            <person name="Otillar R.P."/>
            <person name="Terry A.Y."/>
            <person name="Boore J.L."/>
            <person name="Simakov O."/>
            <person name="Marletaz F."/>
            <person name="Cho S.-J."/>
            <person name="Edsinger-Gonzales E."/>
            <person name="Havlak P."/>
            <person name="Kuo D.-H."/>
            <person name="Larsson T."/>
            <person name="Lv J."/>
            <person name="Arendt D."/>
            <person name="Savage R."/>
            <person name="Osoegawa K."/>
            <person name="de Jong P."/>
            <person name="Lindberg D.R."/>
            <person name="Seaver E.C."/>
            <person name="Weisblat D.A."/>
            <person name="Putnam N.H."/>
            <person name="Grigoriev I.V."/>
            <person name="Rokhsar D.S."/>
        </authorList>
    </citation>
    <scope>NUCLEOTIDE SEQUENCE</scope>
    <source>
        <strain evidence="10">I ESC-2004</strain>
    </source>
</reference>
<accession>R7U7Z4</accession>
<keyword evidence="2" id="KW-0719">Serine esterase</keyword>
<dbReference type="GO" id="GO:0006581">
    <property type="term" value="P:acetylcholine catabolic process"/>
    <property type="evidence" value="ECO:0007669"/>
    <property type="project" value="TreeGrafter"/>
</dbReference>
<evidence type="ECO:0000256" key="2">
    <source>
        <dbReference type="ARBA" id="ARBA00022487"/>
    </source>
</evidence>
<feature type="active site" description="Charge relay system" evidence="5">
    <location>
        <position position="361"/>
    </location>
</feature>
<dbReference type="InterPro" id="IPR019819">
    <property type="entry name" value="Carboxylesterase_B_CS"/>
</dbReference>
<dbReference type="STRING" id="283909.R7U7Z4"/>
<dbReference type="OrthoDB" id="9000293at2759"/>
<dbReference type="InterPro" id="IPR000997">
    <property type="entry name" value="Cholinesterase"/>
</dbReference>
<gene>
    <name evidence="8" type="ORF">CAPTEDRAFT_182179</name>
</gene>
<evidence type="ECO:0000259" key="7">
    <source>
        <dbReference type="Pfam" id="PF00135"/>
    </source>
</evidence>
<dbReference type="EnsemblMetazoa" id="CapteT182179">
    <property type="protein sequence ID" value="CapteP182179"/>
    <property type="gene ID" value="CapteG182179"/>
</dbReference>
<dbReference type="InterPro" id="IPR002018">
    <property type="entry name" value="CarbesteraseB"/>
</dbReference>
<evidence type="ECO:0000313" key="9">
    <source>
        <dbReference type="EnsemblMetazoa" id="CapteP182179"/>
    </source>
</evidence>
<keyword evidence="3 6" id="KW-0378">Hydrolase</keyword>
<dbReference type="EMBL" id="KB304239">
    <property type="protein sequence ID" value="ELU02276.1"/>
    <property type="molecule type" value="Genomic_DNA"/>
</dbReference>
<dbReference type="Proteomes" id="UP000014760">
    <property type="component" value="Unassembled WGS sequence"/>
</dbReference>
<dbReference type="EC" id="3.1.1.-" evidence="6"/>
<dbReference type="FunCoup" id="R7U7Z4">
    <property type="interactions" value="56"/>
</dbReference>
<reference evidence="8 10" key="2">
    <citation type="journal article" date="2013" name="Nature">
        <title>Insights into bilaterian evolution from three spiralian genomes.</title>
        <authorList>
            <person name="Simakov O."/>
            <person name="Marletaz F."/>
            <person name="Cho S.J."/>
            <person name="Edsinger-Gonzales E."/>
            <person name="Havlak P."/>
            <person name="Hellsten U."/>
            <person name="Kuo D.H."/>
            <person name="Larsson T."/>
            <person name="Lv J."/>
            <person name="Arendt D."/>
            <person name="Savage R."/>
            <person name="Osoegawa K."/>
            <person name="de Jong P."/>
            <person name="Grimwood J."/>
            <person name="Chapman J.A."/>
            <person name="Shapiro H."/>
            <person name="Aerts A."/>
            <person name="Otillar R.P."/>
            <person name="Terry A.Y."/>
            <person name="Boore J.L."/>
            <person name="Grigoriev I.V."/>
            <person name="Lindberg D.R."/>
            <person name="Seaver E.C."/>
            <person name="Weisblat D.A."/>
            <person name="Putnam N.H."/>
            <person name="Rokhsar D.S."/>
        </authorList>
    </citation>
    <scope>NUCLEOTIDE SEQUENCE</scope>
    <source>
        <strain evidence="8 10">I ESC-2004</strain>
    </source>
</reference>
<dbReference type="InterPro" id="IPR029058">
    <property type="entry name" value="AB_hydrolase_fold"/>
</dbReference>
<dbReference type="HOGENOM" id="CLU_006586_13_0_1"/>
<dbReference type="PANTHER" id="PTHR43918">
    <property type="entry name" value="ACETYLCHOLINESTERASE"/>
    <property type="match status" value="1"/>
</dbReference>
<dbReference type="PROSITE" id="PS00122">
    <property type="entry name" value="CARBOXYLESTERASE_B_1"/>
    <property type="match status" value="1"/>
</dbReference>
<dbReference type="InterPro" id="IPR050654">
    <property type="entry name" value="AChE-related_enzymes"/>
</dbReference>
<proteinExistence type="inferred from homology"/>
<sequence>MTMWFLTWGHTAKRKSALWLTCWLLLIFKNVSAARRDDLIVVTEKGRIQGTRHYLPHLGKAVNTFLGIPFAKPPVSHLRFRHPVPVDSWQGIYNATKAPNSCYQVPDLVFGDFVGSSMWNPTTNVSEDCLYINVWVPKNEKRLRKSAVLVWIYGGGFYSGTSTLNCYDGKVLAAENNIIVVSINYRVGVLGFLSLGHPHAPGNAGLFDQLMGLEWVQQNIRHFGGDPHNVTLFGESAGSASVSFHLLSPLSQPKFQRAIMQSGTANMPWATTTPEEGKRRSVELAVDYLGCRDSDMVAIIDCLKEFLPNQLVQKQWVSRGLMQFPFLPVIDGTFLTETPEMSLQRKSFKKCPVLMGSNRNEGSWFLIYDLKDKLASENRSMTQEQFNLSMETLFGFYPQFPQELNSFGLDAIKFQYSDFLNPENEDRNIASLESAVAECHFICHVNKFAEAYAAAGENVYMYYFTQRYSSNPWPKWMGVLHGDEILFTFGDPLKPGTSYTEDEKLLSRKMMRYWTNFAKTGDPNRVPGQQALGDWPLHTRTGQEYLELNTKFLNYEDKTEAVGRGPRINACAFWNQYLPQLVTATNNLTKKALDGRKCGRSEKERKPEVIEPEPLVPNITCASSKSAGFAVSAMDAMFLVFFVLLPPAAL</sequence>
<dbReference type="EMBL" id="AMQN01001655">
    <property type="status" value="NOT_ANNOTATED_CDS"/>
    <property type="molecule type" value="Genomic_DNA"/>
</dbReference>
<feature type="active site" description="Acyl-ester intermediate" evidence="5">
    <location>
        <position position="236"/>
    </location>
</feature>
<comment type="similarity">
    <text evidence="1 6">Belongs to the type-B carboxylesterase/lipase family.</text>
</comment>
<dbReference type="PANTHER" id="PTHR43918:SF12">
    <property type="entry name" value="ACETYLCHOLINESTERASE 1"/>
    <property type="match status" value="1"/>
</dbReference>
<feature type="domain" description="Carboxylesterase type B" evidence="7">
    <location>
        <begin position="38"/>
        <end position="573"/>
    </location>
</feature>
<dbReference type="InterPro" id="IPR019826">
    <property type="entry name" value="Carboxylesterase_B_AS"/>
</dbReference>
<feature type="active site" description="Charge relay system" evidence="5">
    <location>
        <position position="481"/>
    </location>
</feature>
<feature type="chain" id="PRO_5010896881" description="Carboxylic ester hydrolase" evidence="6">
    <location>
        <begin position="34"/>
        <end position="650"/>
    </location>
</feature>
<evidence type="ECO:0000256" key="1">
    <source>
        <dbReference type="ARBA" id="ARBA00005964"/>
    </source>
</evidence>
<evidence type="ECO:0000256" key="5">
    <source>
        <dbReference type="PIRSR" id="PIRSR600997-1"/>
    </source>
</evidence>
<dbReference type="Gene3D" id="3.40.50.1820">
    <property type="entry name" value="alpha/beta hydrolase"/>
    <property type="match status" value="1"/>
</dbReference>
<protein>
    <recommendedName>
        <fullName evidence="6">Carboxylic ester hydrolase</fullName>
        <ecNumber evidence="6">3.1.1.-</ecNumber>
    </recommendedName>
</protein>
<dbReference type="AlphaFoldDB" id="R7U7Z4"/>
<dbReference type="FunFam" id="3.40.50.1820:FF:000029">
    <property type="entry name" value="Acetylcholinesterase"/>
    <property type="match status" value="1"/>
</dbReference>
<dbReference type="GO" id="GO:0003990">
    <property type="term" value="F:acetylcholinesterase activity"/>
    <property type="evidence" value="ECO:0007669"/>
    <property type="project" value="TreeGrafter"/>
</dbReference>
<name>R7U7Z4_CAPTE</name>
<organism evidence="8">
    <name type="scientific">Capitella teleta</name>
    <name type="common">Polychaete worm</name>
    <dbReference type="NCBI Taxonomy" id="283909"/>
    <lineage>
        <taxon>Eukaryota</taxon>
        <taxon>Metazoa</taxon>
        <taxon>Spiralia</taxon>
        <taxon>Lophotrochozoa</taxon>
        <taxon>Annelida</taxon>
        <taxon>Polychaeta</taxon>
        <taxon>Sedentaria</taxon>
        <taxon>Scolecida</taxon>
        <taxon>Capitellidae</taxon>
        <taxon>Capitella</taxon>
    </lineage>
</organism>
<dbReference type="PRINTS" id="PR00878">
    <property type="entry name" value="CHOLNESTRASE"/>
</dbReference>
<dbReference type="SUPFAM" id="SSF53474">
    <property type="entry name" value="alpha/beta-Hydrolases"/>
    <property type="match status" value="1"/>
</dbReference>
<evidence type="ECO:0000256" key="4">
    <source>
        <dbReference type="ARBA" id="ARBA00023157"/>
    </source>
</evidence>
<dbReference type="GO" id="GO:0005886">
    <property type="term" value="C:plasma membrane"/>
    <property type="evidence" value="ECO:0007669"/>
    <property type="project" value="TreeGrafter"/>
</dbReference>
<keyword evidence="10" id="KW-1185">Reference proteome</keyword>
<evidence type="ECO:0000256" key="3">
    <source>
        <dbReference type="ARBA" id="ARBA00022801"/>
    </source>
</evidence>
<dbReference type="ESTHER" id="capte-ACHE1">
    <property type="family name" value="ACHE"/>
</dbReference>
<keyword evidence="6" id="KW-0732">Signal</keyword>
<dbReference type="CDD" id="cd00312">
    <property type="entry name" value="Esterase_lipase"/>
    <property type="match status" value="1"/>
</dbReference>
<reference evidence="9" key="3">
    <citation type="submission" date="2015-06" db="UniProtKB">
        <authorList>
            <consortium name="EnsemblMetazoa"/>
        </authorList>
    </citation>
    <scope>IDENTIFICATION</scope>
</reference>
<evidence type="ECO:0000313" key="10">
    <source>
        <dbReference type="Proteomes" id="UP000014760"/>
    </source>
</evidence>
<evidence type="ECO:0000256" key="6">
    <source>
        <dbReference type="RuleBase" id="RU361235"/>
    </source>
</evidence>